<dbReference type="Gene3D" id="3.90.840.10">
    <property type="entry name" value="Thiol-activated cytolysin superfamily/Thiol-activated cytolysin, alpha-beta domain"/>
    <property type="match status" value="1"/>
</dbReference>
<protein>
    <submittedName>
        <fullName evidence="1">Thiol-activated cytolysin</fullName>
    </submittedName>
</protein>
<sequence>MKVKTIDASEKLRTIPVLKNIPITAGPVYSANISKRINIGNGNSVNVQLMRNVNTGGEPAFNKENKATLPTEKSGSMTCTVNQVKFTAESTTFMNGNNSNLIRLYPGAIYTFDDFFGGGYNEIVTGRNPIRVYTDQPVKAGGTSVITVNNPSGAAMNDAATGIPVIRNSINEGGGGTDIKYRSFSSNSEAELAIKVSAGGSYSGFTASTSFSHNSVNNRYYLTIDVVKPMFTIKAEKPANGFFNDANIAATPNMLYVKEITYGTRILANIELLLDKREDVLKFNAEYGAKGGMNFNLGGDFLSKTSKTTKTVNAYVIGAPNTATTFNVDKLEEEIRNMLATCHFQHARPVYYTMGDMNGATVSALSATDEYTERLCVPDNLTYTLSEASLEINTGADNKEAPSGVAIWLYNQATNAAVYYQPIENSKVEFPSNKTTPIGLMKYSKNANDFTLQSLQQQGLRLSIYYTPNFALDAWKINGVTLVLKFVDQNGAPHPTLGNKRLAMNNADTFLDNFDRKVLTSFVSETFVPQTSTVTK</sequence>
<reference evidence="1 2" key="1">
    <citation type="submission" date="2019-02" db="EMBL/GenBank/DDBJ databases">
        <title>Genomic Encyclopedia of Type Strains, Phase IV (KMG-IV): sequencing the most valuable type-strain genomes for metagenomic binning, comparative biology and taxonomic classification.</title>
        <authorList>
            <person name="Goeker M."/>
        </authorList>
    </citation>
    <scope>NUCLEOTIDE SEQUENCE [LARGE SCALE GENOMIC DNA]</scope>
    <source>
        <strain evidence="1 2">DSM 18116</strain>
    </source>
</reference>
<comment type="caution">
    <text evidence="1">The sequence shown here is derived from an EMBL/GenBank/DDBJ whole genome shotgun (WGS) entry which is preliminary data.</text>
</comment>
<gene>
    <name evidence="1" type="ORF">EV199_3127</name>
</gene>
<dbReference type="GO" id="GO:0015485">
    <property type="term" value="F:cholesterol binding"/>
    <property type="evidence" value="ECO:0007669"/>
    <property type="project" value="InterPro"/>
</dbReference>
<evidence type="ECO:0000313" key="2">
    <source>
        <dbReference type="Proteomes" id="UP000293874"/>
    </source>
</evidence>
<accession>A0A4Q7MR64</accession>
<dbReference type="InterPro" id="IPR036363">
    <property type="entry name" value="Thiol_cytolysin_ab_sf"/>
</dbReference>
<name>A0A4Q7MR64_9BACT</name>
<organism evidence="1 2">
    <name type="scientific">Pseudobacter ginsenosidimutans</name>
    <dbReference type="NCBI Taxonomy" id="661488"/>
    <lineage>
        <taxon>Bacteria</taxon>
        <taxon>Pseudomonadati</taxon>
        <taxon>Bacteroidota</taxon>
        <taxon>Chitinophagia</taxon>
        <taxon>Chitinophagales</taxon>
        <taxon>Chitinophagaceae</taxon>
        <taxon>Pseudobacter</taxon>
    </lineage>
</organism>
<keyword evidence="2" id="KW-1185">Reference proteome</keyword>
<dbReference type="InterPro" id="IPR036359">
    <property type="entry name" value="Thiol_cytolysin_sf"/>
</dbReference>
<dbReference type="AlphaFoldDB" id="A0A4Q7MR64"/>
<dbReference type="EMBL" id="SGXA01000002">
    <property type="protein sequence ID" value="RZS71225.1"/>
    <property type="molecule type" value="Genomic_DNA"/>
</dbReference>
<dbReference type="Gene3D" id="3.30.1040.20">
    <property type="match status" value="1"/>
</dbReference>
<proteinExistence type="predicted"/>
<evidence type="ECO:0000313" key="1">
    <source>
        <dbReference type="EMBL" id="RZS71225.1"/>
    </source>
</evidence>
<dbReference type="SUPFAM" id="SSF56978">
    <property type="entry name" value="Perfringolysin"/>
    <property type="match status" value="1"/>
</dbReference>
<dbReference type="Proteomes" id="UP000293874">
    <property type="component" value="Unassembled WGS sequence"/>
</dbReference>
<dbReference type="Gene3D" id="3.40.30.40">
    <property type="entry name" value="Perfringolysin"/>
    <property type="match status" value="1"/>
</dbReference>